<keyword evidence="5 7" id="KW-1133">Transmembrane helix</keyword>
<dbReference type="Proteomes" id="UP001596039">
    <property type="component" value="Unassembled WGS sequence"/>
</dbReference>
<dbReference type="RefSeq" id="WP_386739992.1">
    <property type="nucleotide sequence ID" value="NZ_JBHSMG010000002.1"/>
</dbReference>
<keyword evidence="9" id="KW-1185">Reference proteome</keyword>
<feature type="transmembrane region" description="Helical" evidence="7">
    <location>
        <begin position="124"/>
        <end position="144"/>
    </location>
</feature>
<feature type="transmembrane region" description="Helical" evidence="7">
    <location>
        <begin position="384"/>
        <end position="402"/>
    </location>
</feature>
<feature type="transmembrane region" description="Helical" evidence="7">
    <location>
        <begin position="308"/>
        <end position="331"/>
    </location>
</feature>
<evidence type="ECO:0000256" key="3">
    <source>
        <dbReference type="ARBA" id="ARBA00022475"/>
    </source>
</evidence>
<feature type="transmembrane region" description="Helical" evidence="7">
    <location>
        <begin position="195"/>
        <end position="214"/>
    </location>
</feature>
<evidence type="ECO:0000313" key="9">
    <source>
        <dbReference type="Proteomes" id="UP001596039"/>
    </source>
</evidence>
<keyword evidence="4 7" id="KW-0812">Transmembrane</keyword>
<evidence type="ECO:0000256" key="4">
    <source>
        <dbReference type="ARBA" id="ARBA00022692"/>
    </source>
</evidence>
<evidence type="ECO:0000313" key="8">
    <source>
        <dbReference type="EMBL" id="MFC5502293.1"/>
    </source>
</evidence>
<reference evidence="9" key="1">
    <citation type="journal article" date="2019" name="Int. J. Syst. Evol. Microbiol.">
        <title>The Global Catalogue of Microorganisms (GCM) 10K type strain sequencing project: providing services to taxonomists for standard genome sequencing and annotation.</title>
        <authorList>
            <consortium name="The Broad Institute Genomics Platform"/>
            <consortium name="The Broad Institute Genome Sequencing Center for Infectious Disease"/>
            <person name="Wu L."/>
            <person name="Ma J."/>
        </authorList>
    </citation>
    <scope>NUCLEOTIDE SEQUENCE [LARGE SCALE GENOMIC DNA]</scope>
    <source>
        <strain evidence="9">CGMCC 4.6997</strain>
    </source>
</reference>
<dbReference type="PANTHER" id="PTHR23513:SF9">
    <property type="entry name" value="ENTEROBACTIN EXPORTER ENTS"/>
    <property type="match status" value="1"/>
</dbReference>
<accession>A0ABW0NQR3</accession>
<dbReference type="PANTHER" id="PTHR23513">
    <property type="entry name" value="INTEGRAL MEMBRANE EFFLUX PROTEIN-RELATED"/>
    <property type="match status" value="1"/>
</dbReference>
<evidence type="ECO:0000256" key="6">
    <source>
        <dbReference type="ARBA" id="ARBA00023136"/>
    </source>
</evidence>
<keyword evidence="2" id="KW-0813">Transport</keyword>
<feature type="transmembrane region" description="Helical" evidence="7">
    <location>
        <begin position="96"/>
        <end position="118"/>
    </location>
</feature>
<dbReference type="EMBL" id="JBHSMG010000002">
    <property type="protein sequence ID" value="MFC5502293.1"/>
    <property type="molecule type" value="Genomic_DNA"/>
</dbReference>
<feature type="transmembrane region" description="Helical" evidence="7">
    <location>
        <begin position="35"/>
        <end position="58"/>
    </location>
</feature>
<dbReference type="Gene3D" id="1.20.1250.20">
    <property type="entry name" value="MFS general substrate transporter like domains"/>
    <property type="match status" value="1"/>
</dbReference>
<feature type="transmembrane region" description="Helical" evidence="7">
    <location>
        <begin position="156"/>
        <end position="175"/>
    </location>
</feature>
<comment type="subcellular location">
    <subcellularLocation>
        <location evidence="1">Cell inner membrane</location>
        <topology evidence="1">Multi-pass membrane protein</topology>
    </subcellularLocation>
</comment>
<gene>
    <name evidence="8" type="ORF">ACFPJ4_08595</name>
</gene>
<evidence type="ECO:0000256" key="1">
    <source>
        <dbReference type="ARBA" id="ARBA00004429"/>
    </source>
</evidence>
<evidence type="ECO:0000256" key="2">
    <source>
        <dbReference type="ARBA" id="ARBA00022448"/>
    </source>
</evidence>
<feature type="transmembrane region" description="Helical" evidence="7">
    <location>
        <begin position="263"/>
        <end position="296"/>
    </location>
</feature>
<dbReference type="SUPFAM" id="SSF103473">
    <property type="entry name" value="MFS general substrate transporter"/>
    <property type="match status" value="1"/>
</dbReference>
<protein>
    <submittedName>
        <fullName evidence="8">MFS transporter</fullName>
    </submittedName>
</protein>
<dbReference type="Pfam" id="PF05977">
    <property type="entry name" value="MFS_3"/>
    <property type="match status" value="1"/>
</dbReference>
<dbReference type="CDD" id="cd06173">
    <property type="entry name" value="MFS_MefA_like"/>
    <property type="match status" value="1"/>
</dbReference>
<proteinExistence type="predicted"/>
<keyword evidence="6 7" id="KW-0472">Membrane</keyword>
<evidence type="ECO:0000256" key="5">
    <source>
        <dbReference type="ARBA" id="ARBA00022989"/>
    </source>
</evidence>
<sequence>MSEPTSAPELPAPTDRRRRLVDITPLRRSPAFARLWIGATVSGVGAQLTLVAVGLQIYDITRSTLAVSLVGGISLVPMVIAGLWGGVLADAFDRRLVLIISAITGWLSTLGLITLAWIELADGGHVPVWPFYAFTTINAVAATITQATRSSVYPRILPAGLLAPASALNGIAFGIQLTLGPAVAGVLVATTGFAWTYTVDALLFTAGFLGILSLPKLAPLGETSGAGWRSLRDGLAFLVRAPNIRAGFLIDLLAMGLGRPFVILPAVGALVIGGGPVTVGILTACAATGTFLTSLFSGPVRHVRRYGLAIGGSVMLYGGFVALFGLVVGAMQTGWFGRVGADIAHVNVVALVIAGVALAGTGASDEVSAIFRTTMMLTAAPDGMRGRLQGIFTVVVTGGPRIGDLYMGTLATLVALWFPPALGGLLIVAAVGVILRVQRGFREYDAADPSP</sequence>
<evidence type="ECO:0000256" key="7">
    <source>
        <dbReference type="SAM" id="Phobius"/>
    </source>
</evidence>
<name>A0ABW0NQR3_9MICO</name>
<organism evidence="8 9">
    <name type="scientific">Lysinimonas soli</name>
    <dbReference type="NCBI Taxonomy" id="1074233"/>
    <lineage>
        <taxon>Bacteria</taxon>
        <taxon>Bacillati</taxon>
        <taxon>Actinomycetota</taxon>
        <taxon>Actinomycetes</taxon>
        <taxon>Micrococcales</taxon>
        <taxon>Microbacteriaceae</taxon>
        <taxon>Lysinimonas</taxon>
    </lineage>
</organism>
<feature type="transmembrane region" description="Helical" evidence="7">
    <location>
        <begin position="414"/>
        <end position="435"/>
    </location>
</feature>
<feature type="transmembrane region" description="Helical" evidence="7">
    <location>
        <begin position="343"/>
        <end position="363"/>
    </location>
</feature>
<keyword evidence="3" id="KW-1003">Cell membrane</keyword>
<dbReference type="InterPro" id="IPR036259">
    <property type="entry name" value="MFS_trans_sf"/>
</dbReference>
<comment type="caution">
    <text evidence="8">The sequence shown here is derived from an EMBL/GenBank/DDBJ whole genome shotgun (WGS) entry which is preliminary data.</text>
</comment>
<feature type="transmembrane region" description="Helical" evidence="7">
    <location>
        <begin position="64"/>
        <end position="84"/>
    </location>
</feature>
<dbReference type="InterPro" id="IPR010290">
    <property type="entry name" value="TM_effector"/>
</dbReference>